<dbReference type="PANTHER" id="PTHR31804:SF3">
    <property type="entry name" value="MEDIATOR OF RNA POLYMERASE II TRANSCRIPTION SUBUNIT 15"/>
    <property type="match status" value="1"/>
</dbReference>
<dbReference type="OrthoDB" id="10055322at2759"/>
<evidence type="ECO:0000259" key="3">
    <source>
        <dbReference type="Pfam" id="PF21539"/>
    </source>
</evidence>
<feature type="compositionally biased region" description="Pro residues" evidence="1">
    <location>
        <begin position="85"/>
        <end position="100"/>
    </location>
</feature>
<evidence type="ECO:0000259" key="2">
    <source>
        <dbReference type="Pfam" id="PF21538"/>
    </source>
</evidence>
<dbReference type="Pfam" id="PF21539">
    <property type="entry name" value="Med15_C"/>
    <property type="match status" value="1"/>
</dbReference>
<reference evidence="4 5" key="1">
    <citation type="journal article" date="2018" name="Mol. Genet. Genomics">
        <title>The red deer Cervus elaphus genome CerEla1.0: sequencing, annotating, genes, and chromosomes.</title>
        <authorList>
            <person name="Bana N.A."/>
            <person name="Nyiri A."/>
            <person name="Nagy J."/>
            <person name="Frank K."/>
            <person name="Nagy T."/>
            <person name="Steger V."/>
            <person name="Schiller M."/>
            <person name="Lakatos P."/>
            <person name="Sugar L."/>
            <person name="Horn P."/>
            <person name="Barta E."/>
            <person name="Orosz L."/>
        </authorList>
    </citation>
    <scope>NUCLEOTIDE SEQUENCE [LARGE SCALE GENOMIC DNA]</scope>
    <source>
        <strain evidence="4">Hungarian</strain>
    </source>
</reference>
<feature type="domain" description="ARC105/Med15 mediator subunit central" evidence="2">
    <location>
        <begin position="199"/>
        <end position="317"/>
    </location>
</feature>
<organism evidence="4 5">
    <name type="scientific">Cervus elaphus hippelaphus</name>
    <name type="common">European red deer</name>
    <dbReference type="NCBI Taxonomy" id="46360"/>
    <lineage>
        <taxon>Eukaryota</taxon>
        <taxon>Metazoa</taxon>
        <taxon>Chordata</taxon>
        <taxon>Craniata</taxon>
        <taxon>Vertebrata</taxon>
        <taxon>Euteleostomi</taxon>
        <taxon>Mammalia</taxon>
        <taxon>Eutheria</taxon>
        <taxon>Laurasiatheria</taxon>
        <taxon>Artiodactyla</taxon>
        <taxon>Ruminantia</taxon>
        <taxon>Pecora</taxon>
        <taxon>Cervidae</taxon>
        <taxon>Cervinae</taxon>
        <taxon>Cervus</taxon>
    </lineage>
</organism>
<feature type="region of interest" description="Disordered" evidence="1">
    <location>
        <begin position="55"/>
        <end position="106"/>
    </location>
</feature>
<evidence type="ECO:0000256" key="1">
    <source>
        <dbReference type="SAM" id="MobiDB-lite"/>
    </source>
</evidence>
<feature type="compositionally biased region" description="Low complexity" evidence="1">
    <location>
        <begin position="12"/>
        <end position="21"/>
    </location>
</feature>
<feature type="compositionally biased region" description="Low complexity" evidence="1">
    <location>
        <begin position="74"/>
        <end position="84"/>
    </location>
</feature>
<evidence type="ECO:0000313" key="4">
    <source>
        <dbReference type="EMBL" id="OWK14989.1"/>
    </source>
</evidence>
<gene>
    <name evidence="4" type="ORF">Celaphus_00000044</name>
</gene>
<sequence>MGWCPWAGPCDSGSPSVPGSAAGLGRELTGLLVLPQMQQQQLQRMAQLQLQQQALQAQPPIQQPPLQQPPPAPSQALPQQLQPPQHHPAPPQPPPQPQPQPLASQAPALPGQMLYAQPQLKLVRAPMVVQQPQVQPQVPPQTAVPTAPASQIVGPGVQPSQSPVTARTPQNFSVPSPGPLNTPVNPSSVMSPAGSSQAEEQQYLDKLKQLSKYIEPLRRMINKIDKNEDRKKDLSKMKSLLDILTDPSKRCPLKTLQKCEIALEKLKNDMAVPTPPPPAVPPTKQQYLCQPLLDAVLANIRSPVFNHSLYRTFVPAMAAIHGPPIQCVPWGLAGGRAGPQPGQGVSMAASSRAPVVSTRKRKFEEDERQSIPNVLQGEVARLDPKFLVNLDPSHCSNNGTVHLICKLDDKDLPSVPPLELSVPADYPAQSPLWINRQWQYDANPFLQSVHQCMTSRLLQLPDKHSVTALLNTWAQSVHQACLSAA</sequence>
<dbReference type="AlphaFoldDB" id="A0A212D9Q3"/>
<dbReference type="InterPro" id="IPR048385">
    <property type="entry name" value="Med15_central"/>
</dbReference>
<feature type="compositionally biased region" description="Pro residues" evidence="1">
    <location>
        <begin position="61"/>
        <end position="73"/>
    </location>
</feature>
<dbReference type="PANTHER" id="PTHR31804">
    <property type="entry name" value="MEDIATOR OF RNA POLYMERASE II TRANSCRIPTION SUBUNIT 15"/>
    <property type="match status" value="1"/>
</dbReference>
<dbReference type="Pfam" id="PF21538">
    <property type="entry name" value="Med15_M"/>
    <property type="match status" value="1"/>
</dbReference>
<feature type="region of interest" description="Disordered" evidence="1">
    <location>
        <begin position="1"/>
        <end position="21"/>
    </location>
</feature>
<comment type="caution">
    <text evidence="4">The sequence shown here is derived from an EMBL/GenBank/DDBJ whole genome shotgun (WGS) entry which is preliminary data.</text>
</comment>
<name>A0A212D9Q3_CEREH</name>
<dbReference type="InterPro" id="IPR048386">
    <property type="entry name" value="Med15_C"/>
</dbReference>
<feature type="compositionally biased region" description="Polar residues" evidence="1">
    <location>
        <begin position="158"/>
        <end position="174"/>
    </location>
</feature>
<protein>
    <submittedName>
        <fullName evidence="4">MED15</fullName>
    </submittedName>
</protein>
<proteinExistence type="predicted"/>
<feature type="domain" description="ARC105/Med15 mediator subunit C-terminal" evidence="3">
    <location>
        <begin position="371"/>
        <end position="479"/>
    </location>
</feature>
<feature type="compositionally biased region" description="Polar residues" evidence="1">
    <location>
        <begin position="182"/>
        <end position="196"/>
    </location>
</feature>
<accession>A0A212D9Q3</accession>
<feature type="compositionally biased region" description="Low complexity" evidence="1">
    <location>
        <begin position="138"/>
        <end position="149"/>
    </location>
</feature>
<feature type="region of interest" description="Disordered" evidence="1">
    <location>
        <begin position="138"/>
        <end position="196"/>
    </location>
</feature>
<evidence type="ECO:0000313" key="5">
    <source>
        <dbReference type="Proteomes" id="UP000242450"/>
    </source>
</evidence>
<dbReference type="EMBL" id="MKHE01000005">
    <property type="protein sequence ID" value="OWK14989.1"/>
    <property type="molecule type" value="Genomic_DNA"/>
</dbReference>
<dbReference type="Proteomes" id="UP000242450">
    <property type="component" value="Chromosome 5"/>
</dbReference>
<keyword evidence="5" id="KW-1185">Reference proteome</keyword>